<protein>
    <submittedName>
        <fullName evidence="2">Uncharacterized protein</fullName>
    </submittedName>
</protein>
<accession>A0ABN9WDD1</accession>
<gene>
    <name evidence="2" type="ORF">PCOR1329_LOCUS66301</name>
</gene>
<feature type="region of interest" description="Disordered" evidence="1">
    <location>
        <begin position="1"/>
        <end position="25"/>
    </location>
</feature>
<feature type="compositionally biased region" description="Basic residues" evidence="1">
    <location>
        <begin position="400"/>
        <end position="417"/>
    </location>
</feature>
<feature type="region of interest" description="Disordered" evidence="1">
    <location>
        <begin position="392"/>
        <end position="440"/>
    </location>
</feature>
<evidence type="ECO:0000313" key="3">
    <source>
        <dbReference type="Proteomes" id="UP001189429"/>
    </source>
</evidence>
<proteinExistence type="predicted"/>
<dbReference type="Proteomes" id="UP001189429">
    <property type="component" value="Unassembled WGS sequence"/>
</dbReference>
<sequence length="440" mass="46892">MEAPRRGSESPAAAPAAATRRRETPLVERQALSGMVEQAQQLSALVELMAEEVKRADDRDLLNSFGDGEDPLAKDYQQMPAHMNPRVRQLVDDIKGAGRFPARSLRPCAASAASSPSRAGRSGTAGPLKGPMLFGKAPRQHFQWEPRAPHPGGGGGSPRPLSSKGAAHCVPLRLADSLASLPPLARTHSRWRGASASPPLRQSSKAPGRRPEAGSDLPEGQAPSEAPPPRPAAATVPPWRRPAAEGAPPRPPDEKAAGGAPAGGDSSFRRWLLEVDPRGSLERYLVFLEGRYDDLAQLIDVYFPGKPGEKVLNHQLFSDMGVVDSTHVALFEVWFARKNIEVPAPAVEAGDVKSRLPLGKAVGQIPGRHLFADGAGDGLLGWQRGVVLDHEELQGPAAGRRPRPRRPAPPRRPRRRAAAGGGRRAGGRGALCGQRRRGGQ</sequence>
<dbReference type="EMBL" id="CAUYUJ010018531">
    <property type="protein sequence ID" value="CAK0884326.1"/>
    <property type="molecule type" value="Genomic_DNA"/>
</dbReference>
<name>A0ABN9WDD1_9DINO</name>
<feature type="region of interest" description="Disordered" evidence="1">
    <location>
        <begin position="56"/>
        <end position="75"/>
    </location>
</feature>
<feature type="non-terminal residue" evidence="2">
    <location>
        <position position="440"/>
    </location>
</feature>
<evidence type="ECO:0000313" key="2">
    <source>
        <dbReference type="EMBL" id="CAK0884326.1"/>
    </source>
</evidence>
<feature type="compositionally biased region" description="Low complexity" evidence="1">
    <location>
        <begin position="9"/>
        <end position="18"/>
    </location>
</feature>
<comment type="caution">
    <text evidence="2">The sequence shown here is derived from an EMBL/GenBank/DDBJ whole genome shotgun (WGS) entry which is preliminary data.</text>
</comment>
<feature type="compositionally biased region" description="Low complexity" evidence="1">
    <location>
        <begin position="105"/>
        <end position="126"/>
    </location>
</feature>
<keyword evidence="3" id="KW-1185">Reference proteome</keyword>
<evidence type="ECO:0000256" key="1">
    <source>
        <dbReference type="SAM" id="MobiDB-lite"/>
    </source>
</evidence>
<feature type="compositionally biased region" description="Gly residues" evidence="1">
    <location>
        <begin position="419"/>
        <end position="430"/>
    </location>
</feature>
<organism evidence="2 3">
    <name type="scientific">Prorocentrum cordatum</name>
    <dbReference type="NCBI Taxonomy" id="2364126"/>
    <lineage>
        <taxon>Eukaryota</taxon>
        <taxon>Sar</taxon>
        <taxon>Alveolata</taxon>
        <taxon>Dinophyceae</taxon>
        <taxon>Prorocentrales</taxon>
        <taxon>Prorocentraceae</taxon>
        <taxon>Prorocentrum</taxon>
    </lineage>
</organism>
<feature type="region of interest" description="Disordered" evidence="1">
    <location>
        <begin position="105"/>
        <end position="165"/>
    </location>
</feature>
<reference evidence="2" key="1">
    <citation type="submission" date="2023-10" db="EMBL/GenBank/DDBJ databases">
        <authorList>
            <person name="Chen Y."/>
            <person name="Shah S."/>
            <person name="Dougan E. K."/>
            <person name="Thang M."/>
            <person name="Chan C."/>
        </authorList>
    </citation>
    <scope>NUCLEOTIDE SEQUENCE [LARGE SCALE GENOMIC DNA]</scope>
</reference>
<feature type="region of interest" description="Disordered" evidence="1">
    <location>
        <begin position="189"/>
        <end position="264"/>
    </location>
</feature>